<feature type="compositionally biased region" description="Basic residues" evidence="1">
    <location>
        <begin position="568"/>
        <end position="611"/>
    </location>
</feature>
<keyword evidence="2" id="KW-0472">Membrane</keyword>
<accession>A0AAW0W8R7</accession>
<dbReference type="AlphaFoldDB" id="A0AAW0W8R7"/>
<feature type="region of interest" description="Disordered" evidence="1">
    <location>
        <begin position="1"/>
        <end position="20"/>
    </location>
</feature>
<sequence>HRETTVSTQHPGWTEGGSAGEHMTMSVGVVLVLVCLWGAAFTAIHTPQRAHGRNLEGEFLEDALGNWLAQFDTYTFMVNPGVNSSSDLESDENVVPEADTEETTATEDEQSSFAPISVSLDEKGLLNPDIDYQVLVESLVAEEGSVFLTLSKYASKSSCGVGGFSKGSTMNLTKGQWDIEHQVNNLNTSIIEFSDSESTSSSPSLSSWEKISDDFWWVQGRLVGGGVLALTFTPPECGCLTMSTYYALPVGTLTLVVGPQIYPKELQALVCVDPSAKYQENDEEEEDEEHDVGESEDSTEENNQSVPGSVKMGRRQKNRKARKEARRLERKRRMQENRQRIRQAGRRKVHQQLNQEKQRNNRRLNRRRNRQNGRLSKNSWKKLRKHRQKKNWKHQNETSAQAGNSTALHMDGGNGDLNSTVPQLEQDRLIDILLGATPDSSEVEDSPSSVEDPSAEESSVPADVEGENQTSRRKNRRQKKMRRRDKKKIHHPGIKFCCKQGVKHKKYQIILNTSVEEGDVPRTSCNTTSEIVTTFANHQFAIGEESCKSTFVSCCSKFTADMWNAIKNKKQTRRMQRKERRKERRHQQKQKRKEQRKEIRRQRKEQRRRNRLHNEEPEVEEDETTTLSSNSFPAT</sequence>
<feature type="compositionally biased region" description="Low complexity" evidence="1">
    <location>
        <begin position="446"/>
        <end position="462"/>
    </location>
</feature>
<evidence type="ECO:0000256" key="1">
    <source>
        <dbReference type="SAM" id="MobiDB-lite"/>
    </source>
</evidence>
<reference evidence="3 4" key="1">
    <citation type="journal article" date="2024" name="BMC Genomics">
        <title>Genome assembly of redclaw crayfish (Cherax quadricarinatus) provides insights into its immune adaptation and hypoxia tolerance.</title>
        <authorList>
            <person name="Liu Z."/>
            <person name="Zheng J."/>
            <person name="Li H."/>
            <person name="Fang K."/>
            <person name="Wang S."/>
            <person name="He J."/>
            <person name="Zhou D."/>
            <person name="Weng S."/>
            <person name="Chi M."/>
            <person name="Gu Z."/>
            <person name="He J."/>
            <person name="Li F."/>
            <person name="Wang M."/>
        </authorList>
    </citation>
    <scope>NUCLEOTIDE SEQUENCE [LARGE SCALE GENOMIC DNA]</scope>
    <source>
        <strain evidence="3">ZL_2023a</strain>
    </source>
</reference>
<organism evidence="3 4">
    <name type="scientific">Cherax quadricarinatus</name>
    <name type="common">Australian red claw crayfish</name>
    <dbReference type="NCBI Taxonomy" id="27406"/>
    <lineage>
        <taxon>Eukaryota</taxon>
        <taxon>Metazoa</taxon>
        <taxon>Ecdysozoa</taxon>
        <taxon>Arthropoda</taxon>
        <taxon>Crustacea</taxon>
        <taxon>Multicrustacea</taxon>
        <taxon>Malacostraca</taxon>
        <taxon>Eumalacostraca</taxon>
        <taxon>Eucarida</taxon>
        <taxon>Decapoda</taxon>
        <taxon>Pleocyemata</taxon>
        <taxon>Astacidea</taxon>
        <taxon>Parastacoidea</taxon>
        <taxon>Parastacidae</taxon>
        <taxon>Cherax</taxon>
    </lineage>
</organism>
<dbReference type="InterPro" id="IPR031440">
    <property type="entry name" value="DUF4670"/>
</dbReference>
<keyword evidence="2" id="KW-0812">Transmembrane</keyword>
<dbReference type="Proteomes" id="UP001445076">
    <property type="component" value="Unassembled WGS sequence"/>
</dbReference>
<feature type="compositionally biased region" description="Basic residues" evidence="1">
    <location>
        <begin position="312"/>
        <end position="333"/>
    </location>
</feature>
<feature type="region of interest" description="Disordered" evidence="1">
    <location>
        <begin position="568"/>
        <end position="635"/>
    </location>
</feature>
<dbReference type="PANTHER" id="PTHR21937:SF6">
    <property type="entry name" value="CCDC66 DOMAIN-CONTAINING PROTEIN"/>
    <property type="match status" value="1"/>
</dbReference>
<comment type="caution">
    <text evidence="3">The sequence shown here is derived from an EMBL/GenBank/DDBJ whole genome shotgun (WGS) entry which is preliminary data.</text>
</comment>
<feature type="region of interest" description="Disordered" evidence="1">
    <location>
        <begin position="438"/>
        <end position="490"/>
    </location>
</feature>
<evidence type="ECO:0000256" key="2">
    <source>
        <dbReference type="SAM" id="Phobius"/>
    </source>
</evidence>
<evidence type="ECO:0000313" key="3">
    <source>
        <dbReference type="EMBL" id="KAK8726491.1"/>
    </source>
</evidence>
<feature type="region of interest" description="Disordered" evidence="1">
    <location>
        <begin position="277"/>
        <end position="420"/>
    </location>
</feature>
<dbReference type="EMBL" id="JARKIK010000079">
    <property type="protein sequence ID" value="KAK8726491.1"/>
    <property type="molecule type" value="Genomic_DNA"/>
</dbReference>
<dbReference type="PANTHER" id="PTHR21937">
    <property type="entry name" value="CCDC66 DOMAIN-CONTAINING PROTEIN"/>
    <property type="match status" value="1"/>
</dbReference>
<feature type="compositionally biased region" description="Polar residues" evidence="1">
    <location>
        <begin position="1"/>
        <end position="11"/>
    </location>
</feature>
<feature type="compositionally biased region" description="Acidic residues" evidence="1">
    <location>
        <begin position="88"/>
        <end position="110"/>
    </location>
</feature>
<feature type="compositionally biased region" description="Basic residues" evidence="1">
    <location>
        <begin position="379"/>
        <end position="393"/>
    </location>
</feature>
<feature type="transmembrane region" description="Helical" evidence="2">
    <location>
        <begin position="23"/>
        <end position="44"/>
    </location>
</feature>
<feature type="compositionally biased region" description="Basic residues" evidence="1">
    <location>
        <begin position="340"/>
        <end position="350"/>
    </location>
</feature>
<protein>
    <submittedName>
        <fullName evidence="3">Uncharacterized protein</fullName>
    </submittedName>
</protein>
<feature type="compositionally biased region" description="Basic residues" evidence="1">
    <location>
        <begin position="471"/>
        <end position="490"/>
    </location>
</feature>
<feature type="compositionally biased region" description="Polar residues" evidence="1">
    <location>
        <begin position="397"/>
        <end position="407"/>
    </location>
</feature>
<feature type="compositionally biased region" description="Acidic residues" evidence="1">
    <location>
        <begin position="281"/>
        <end position="300"/>
    </location>
</feature>
<feature type="region of interest" description="Disordered" evidence="1">
    <location>
        <begin position="84"/>
        <end position="113"/>
    </location>
</feature>
<keyword evidence="2" id="KW-1133">Transmembrane helix</keyword>
<evidence type="ECO:0000313" key="4">
    <source>
        <dbReference type="Proteomes" id="UP001445076"/>
    </source>
</evidence>
<feature type="non-terminal residue" evidence="3">
    <location>
        <position position="1"/>
    </location>
</feature>
<feature type="compositionally biased region" description="Basic residues" evidence="1">
    <location>
        <begin position="360"/>
        <end position="371"/>
    </location>
</feature>
<proteinExistence type="predicted"/>
<keyword evidence="4" id="KW-1185">Reference proteome</keyword>
<name>A0AAW0W8R7_CHEQU</name>
<gene>
    <name evidence="3" type="ORF">OTU49_010275</name>
</gene>